<keyword evidence="1" id="KW-0472">Membrane</keyword>
<reference evidence="2" key="1">
    <citation type="journal article" date="2014" name="Int. J. Syst. Evol. Microbiol.">
        <title>Complete genome sequence of Corynebacterium casei LMG S-19264T (=DSM 44701T), isolated from a smear-ripened cheese.</title>
        <authorList>
            <consortium name="US DOE Joint Genome Institute (JGI-PGF)"/>
            <person name="Walter F."/>
            <person name="Albersmeier A."/>
            <person name="Kalinowski J."/>
            <person name="Ruckert C."/>
        </authorList>
    </citation>
    <scope>NUCLEOTIDE SEQUENCE</scope>
    <source>
        <strain evidence="2">CCM 8711</strain>
    </source>
</reference>
<keyword evidence="3" id="KW-1185">Reference proteome</keyword>
<organism evidence="2 3">
    <name type="scientific">Mucilaginibacter galii</name>
    <dbReference type="NCBI Taxonomy" id="2005073"/>
    <lineage>
        <taxon>Bacteria</taxon>
        <taxon>Pseudomonadati</taxon>
        <taxon>Bacteroidota</taxon>
        <taxon>Sphingobacteriia</taxon>
        <taxon>Sphingobacteriales</taxon>
        <taxon>Sphingobacteriaceae</taxon>
        <taxon>Mucilaginibacter</taxon>
    </lineage>
</organism>
<dbReference type="RefSeq" id="WP_188417265.1">
    <property type="nucleotide sequence ID" value="NZ_BMDO01000006.1"/>
</dbReference>
<comment type="caution">
    <text evidence="2">The sequence shown here is derived from an EMBL/GenBank/DDBJ whole genome shotgun (WGS) entry which is preliminary data.</text>
</comment>
<keyword evidence="1" id="KW-1133">Transmembrane helix</keyword>
<keyword evidence="1" id="KW-0812">Transmembrane</keyword>
<dbReference type="AlphaFoldDB" id="A0A917J964"/>
<dbReference type="EMBL" id="BMDO01000006">
    <property type="protein sequence ID" value="GGI51308.1"/>
    <property type="molecule type" value="Genomic_DNA"/>
</dbReference>
<feature type="transmembrane region" description="Helical" evidence="1">
    <location>
        <begin position="31"/>
        <end position="50"/>
    </location>
</feature>
<proteinExistence type="predicted"/>
<feature type="transmembrane region" description="Helical" evidence="1">
    <location>
        <begin position="81"/>
        <end position="99"/>
    </location>
</feature>
<accession>A0A917J964</accession>
<sequence>MALEENKNRKMQFGNPYADYEYYGKHSKRTWPSMVVGLLFGIGLCYFAWYRWHEINMAEVMGGTVSLTSIEWILYKVGGKWILSGILFLCGVGFAYLGVHNYRRLEKMKVEG</sequence>
<dbReference type="Proteomes" id="UP000662074">
    <property type="component" value="Unassembled WGS sequence"/>
</dbReference>
<evidence type="ECO:0000313" key="2">
    <source>
        <dbReference type="EMBL" id="GGI51308.1"/>
    </source>
</evidence>
<evidence type="ECO:0000313" key="3">
    <source>
        <dbReference type="Proteomes" id="UP000662074"/>
    </source>
</evidence>
<name>A0A917J964_9SPHI</name>
<evidence type="ECO:0000256" key="1">
    <source>
        <dbReference type="SAM" id="Phobius"/>
    </source>
</evidence>
<reference evidence="2" key="2">
    <citation type="submission" date="2020-09" db="EMBL/GenBank/DDBJ databases">
        <authorList>
            <person name="Sun Q."/>
            <person name="Sedlacek I."/>
        </authorList>
    </citation>
    <scope>NUCLEOTIDE SEQUENCE</scope>
    <source>
        <strain evidence="2">CCM 8711</strain>
    </source>
</reference>
<protein>
    <submittedName>
        <fullName evidence="2">Uncharacterized protein</fullName>
    </submittedName>
</protein>
<gene>
    <name evidence="2" type="ORF">GCM10011425_25200</name>
</gene>